<keyword evidence="2" id="KW-0472">Membrane</keyword>
<evidence type="ECO:0000256" key="2">
    <source>
        <dbReference type="SAM" id="Phobius"/>
    </source>
</evidence>
<name>D8M3N2_BLAHO</name>
<feature type="compositionally biased region" description="Low complexity" evidence="1">
    <location>
        <begin position="135"/>
        <end position="150"/>
    </location>
</feature>
<protein>
    <submittedName>
        <fullName evidence="3">Uncharacterized protein</fullName>
    </submittedName>
</protein>
<dbReference type="GeneID" id="24919775"/>
<feature type="region of interest" description="Disordered" evidence="1">
    <location>
        <begin position="413"/>
        <end position="438"/>
    </location>
</feature>
<feature type="compositionally biased region" description="Acidic residues" evidence="1">
    <location>
        <begin position="422"/>
        <end position="438"/>
    </location>
</feature>
<feature type="transmembrane region" description="Helical" evidence="2">
    <location>
        <begin position="180"/>
        <end position="199"/>
    </location>
</feature>
<keyword evidence="2" id="KW-0812">Transmembrane</keyword>
<organism evidence="3">
    <name type="scientific">Blastocystis hominis</name>
    <dbReference type="NCBI Taxonomy" id="12968"/>
    <lineage>
        <taxon>Eukaryota</taxon>
        <taxon>Sar</taxon>
        <taxon>Stramenopiles</taxon>
        <taxon>Bigyra</taxon>
        <taxon>Opalozoa</taxon>
        <taxon>Opalinata</taxon>
        <taxon>Blastocystidae</taxon>
        <taxon>Blastocystis</taxon>
    </lineage>
</organism>
<accession>D8M3N2</accession>
<dbReference type="RefSeq" id="XP_012896553.1">
    <property type="nucleotide sequence ID" value="XM_013041099.1"/>
</dbReference>
<feature type="region of interest" description="Disordered" evidence="1">
    <location>
        <begin position="127"/>
        <end position="155"/>
    </location>
</feature>
<proteinExistence type="predicted"/>
<dbReference type="Proteomes" id="UP000008312">
    <property type="component" value="Unassembled WGS sequence"/>
</dbReference>
<sequence length="438" mass="49275">MQTEPNVKVNGNASTSKTGILSTVDTYFRAYAPEAMTQKVDNWLSKRDSLNLAVKQKMGEVFDVCERIVDYYIPEEQCERPEYDDDFDVFTRMTEFSHDISARICYRFLPYLSEHIEDDASLPLPNPFSKKSKSADSSNSISNSNSNSNSIPPKHRQSLHELKERCVATVEPVVSPFSPIVTPLFSLFVLFFSTLRLLFRTLIMDPLSALFAYLSTLLQSTHQTLQTRGNAAVTEFAADLWQQARTECVSLFTDENGKVSLAKFQERCGARAAAYQQLLQERVTAGKLLELFGETRKQLESAQLEGNRHAKELVALFSDPAGKFTLSKVQPMVGKSAEELRRVLGEGKQQLEQWNEGMKRKAESTMWLLLNVVALVPTVALLVGGFALSYVMDVKTLLPKDVCMQKKSDVRVVKPCTKSESETETETETSDNEKDDEL</sequence>
<evidence type="ECO:0000256" key="1">
    <source>
        <dbReference type="SAM" id="MobiDB-lite"/>
    </source>
</evidence>
<gene>
    <name evidence="3" type="ORF">GSBLH_T00002622001</name>
</gene>
<reference evidence="3" key="1">
    <citation type="submission" date="2010-02" db="EMBL/GenBank/DDBJ databases">
        <title>Sequencing and annotation of the Blastocystis hominis genome.</title>
        <authorList>
            <person name="Wincker P."/>
        </authorList>
    </citation>
    <scope>NUCLEOTIDE SEQUENCE</scope>
    <source>
        <strain evidence="3">Singapore isolate B</strain>
    </source>
</reference>
<evidence type="ECO:0000313" key="3">
    <source>
        <dbReference type="EMBL" id="CBK22505.2"/>
    </source>
</evidence>
<keyword evidence="2" id="KW-1133">Transmembrane helix</keyword>
<evidence type="ECO:0000313" key="4">
    <source>
        <dbReference type="Proteomes" id="UP000008312"/>
    </source>
</evidence>
<keyword evidence="4" id="KW-1185">Reference proteome</keyword>
<dbReference type="OrthoDB" id="10509670at2759"/>
<dbReference type="InParanoid" id="D8M3N2"/>
<feature type="transmembrane region" description="Helical" evidence="2">
    <location>
        <begin position="368"/>
        <end position="392"/>
    </location>
</feature>
<dbReference type="EMBL" id="FN668650">
    <property type="protein sequence ID" value="CBK22505.2"/>
    <property type="molecule type" value="Genomic_DNA"/>
</dbReference>
<dbReference type="AlphaFoldDB" id="D8M3N2"/>